<dbReference type="OrthoDB" id="9771302at2"/>
<dbReference type="InterPro" id="IPR016040">
    <property type="entry name" value="NAD(P)-bd_dom"/>
</dbReference>
<dbReference type="PANTHER" id="PTHR12126:SF11">
    <property type="entry name" value="NADH DEHYDROGENASE [UBIQUINONE] 1 ALPHA SUBCOMPLEX SUBUNIT 9, MITOCHONDRIAL"/>
    <property type="match status" value="1"/>
</dbReference>
<dbReference type="InterPro" id="IPR036291">
    <property type="entry name" value="NAD(P)-bd_dom_sf"/>
</dbReference>
<feature type="domain" description="NAD(P)-binding" evidence="1">
    <location>
        <begin position="7"/>
        <end position="171"/>
    </location>
</feature>
<evidence type="ECO:0000313" key="3">
    <source>
        <dbReference type="Proteomes" id="UP000256269"/>
    </source>
</evidence>
<dbReference type="Pfam" id="PF13460">
    <property type="entry name" value="NAD_binding_10"/>
    <property type="match status" value="1"/>
</dbReference>
<dbReference type="Gene3D" id="3.40.50.720">
    <property type="entry name" value="NAD(P)-binding Rossmann-like Domain"/>
    <property type="match status" value="1"/>
</dbReference>
<accession>A0A3E0GV23</accession>
<dbReference type="SUPFAM" id="SSF51735">
    <property type="entry name" value="NAD(P)-binding Rossmann-fold domains"/>
    <property type="match status" value="1"/>
</dbReference>
<dbReference type="EMBL" id="QUNO01000034">
    <property type="protein sequence ID" value="REH26177.1"/>
    <property type="molecule type" value="Genomic_DNA"/>
</dbReference>
<dbReference type="GO" id="GO:0044877">
    <property type="term" value="F:protein-containing complex binding"/>
    <property type="evidence" value="ECO:0007669"/>
    <property type="project" value="TreeGrafter"/>
</dbReference>
<protein>
    <submittedName>
        <fullName evidence="2">Uncharacterized protein YbjT (DUF2867 family)</fullName>
    </submittedName>
</protein>
<dbReference type="AlphaFoldDB" id="A0A3E0GV23"/>
<dbReference type="InterPro" id="IPR051207">
    <property type="entry name" value="ComplexI_NDUFA9_subunit"/>
</dbReference>
<comment type="caution">
    <text evidence="2">The sequence shown here is derived from an EMBL/GenBank/DDBJ whole genome shotgun (WGS) entry which is preliminary data.</text>
</comment>
<dbReference type="RefSeq" id="WP_116182010.1">
    <property type="nucleotide sequence ID" value="NZ_CP144375.1"/>
</dbReference>
<dbReference type="Proteomes" id="UP000256269">
    <property type="component" value="Unassembled WGS sequence"/>
</dbReference>
<evidence type="ECO:0000313" key="2">
    <source>
        <dbReference type="EMBL" id="REH26177.1"/>
    </source>
</evidence>
<reference evidence="2 3" key="1">
    <citation type="submission" date="2018-08" db="EMBL/GenBank/DDBJ databases">
        <title>Genomic Encyclopedia of Archaeal and Bacterial Type Strains, Phase II (KMG-II): from individual species to whole genera.</title>
        <authorList>
            <person name="Goeker M."/>
        </authorList>
    </citation>
    <scope>NUCLEOTIDE SEQUENCE [LARGE SCALE GENOMIC DNA]</scope>
    <source>
        <strain evidence="2 3">DSM 45791</strain>
    </source>
</reference>
<name>A0A3E0GV23_9PSEU</name>
<keyword evidence="3" id="KW-1185">Reference proteome</keyword>
<organism evidence="2 3">
    <name type="scientific">Kutzneria buriramensis</name>
    <dbReference type="NCBI Taxonomy" id="1045776"/>
    <lineage>
        <taxon>Bacteria</taxon>
        <taxon>Bacillati</taxon>
        <taxon>Actinomycetota</taxon>
        <taxon>Actinomycetes</taxon>
        <taxon>Pseudonocardiales</taxon>
        <taxon>Pseudonocardiaceae</taxon>
        <taxon>Kutzneria</taxon>
    </lineage>
</organism>
<sequence>MRVAVAGGTGLVGKLVVAELDAAGHEPVVLARSTGVDLVSGDGLPGRLAGCAEIVDVTNIVTLRRRQAIGFFAATAHNLVTAGAEAGVRQVITLSIVGIDDVDLGYYAGKRTQEEVVRNGPLPWSILRATQFHQFPETLIDDTRGPFVIVPSSLSQPVAAAEVARALVAQVGQEPAKYLPPIAGPETMRMPDMARQLVRAKGLRKVVVPVRLPGRVGRGMAGGALLPHEPYTQGTTTFAQYLERSFA</sequence>
<proteinExistence type="predicted"/>
<evidence type="ECO:0000259" key="1">
    <source>
        <dbReference type="Pfam" id="PF13460"/>
    </source>
</evidence>
<gene>
    <name evidence="2" type="ORF">BCF44_13432</name>
</gene>
<dbReference type="PANTHER" id="PTHR12126">
    <property type="entry name" value="NADH-UBIQUINONE OXIDOREDUCTASE 39 KDA SUBUNIT-RELATED"/>
    <property type="match status" value="1"/>
</dbReference>